<dbReference type="Proteomes" id="UP000518887">
    <property type="component" value="Unassembled WGS sequence"/>
</dbReference>
<dbReference type="RefSeq" id="WP_184661598.1">
    <property type="nucleotide sequence ID" value="NZ_CP031518.1"/>
</dbReference>
<dbReference type="EMBL" id="JACHFQ010000011">
    <property type="protein sequence ID" value="MBB5227398.1"/>
    <property type="molecule type" value="Genomic_DNA"/>
</dbReference>
<dbReference type="AlphaFoldDB" id="A0A7W8GBL8"/>
<name>A0A7W8GBL8_9SPIR</name>
<accession>A0A7W8GBL8</accession>
<proteinExistence type="predicted"/>
<sequence>MQLKEITKKEFELLFTNENYGFVNGCCFDEETDNLIAFPYYESPIDEPSRYFKAVEIEDNKQGYQSVKDALPPSDGLFYDVMGILWNDNISGGYNYYRGQYQNGFFFFEHSMYLQKEDFRNSNTQKKVIAWKPLLKCTSDQITEFCEKQGVL</sequence>
<organism evidence="1 2">
    <name type="scientific">Treponema ruminis</name>
    <dbReference type="NCBI Taxonomy" id="744515"/>
    <lineage>
        <taxon>Bacteria</taxon>
        <taxon>Pseudomonadati</taxon>
        <taxon>Spirochaetota</taxon>
        <taxon>Spirochaetia</taxon>
        <taxon>Spirochaetales</taxon>
        <taxon>Treponemataceae</taxon>
        <taxon>Treponema</taxon>
    </lineage>
</organism>
<protein>
    <submittedName>
        <fullName evidence="1">Uncharacterized protein</fullName>
    </submittedName>
</protein>
<gene>
    <name evidence="1" type="ORF">HNP76_002798</name>
</gene>
<evidence type="ECO:0000313" key="2">
    <source>
        <dbReference type="Proteomes" id="UP000518887"/>
    </source>
</evidence>
<reference evidence="1 2" key="1">
    <citation type="submission" date="2020-08" db="EMBL/GenBank/DDBJ databases">
        <title>Genomic Encyclopedia of Type Strains, Phase IV (KMG-IV): sequencing the most valuable type-strain genomes for metagenomic binning, comparative biology and taxonomic classification.</title>
        <authorList>
            <person name="Goeker M."/>
        </authorList>
    </citation>
    <scope>NUCLEOTIDE SEQUENCE [LARGE SCALE GENOMIC DNA]</scope>
    <source>
        <strain evidence="1 2">DSM 103462</strain>
    </source>
</reference>
<evidence type="ECO:0000313" key="1">
    <source>
        <dbReference type="EMBL" id="MBB5227398.1"/>
    </source>
</evidence>
<comment type="caution">
    <text evidence="1">The sequence shown here is derived from an EMBL/GenBank/DDBJ whole genome shotgun (WGS) entry which is preliminary data.</text>
</comment>
<keyword evidence="2" id="KW-1185">Reference proteome</keyword>